<dbReference type="KEGG" id="sma:SAVERM_1p72"/>
<dbReference type="eggNOG" id="ENOG5031HEU">
    <property type="taxonomic scope" value="Bacteria"/>
</dbReference>
<protein>
    <submittedName>
        <fullName evidence="1">Uncharacterized protein</fullName>
    </submittedName>
</protein>
<dbReference type="EMBL" id="AP005645">
    <property type="protein sequence ID" value="BAC75356.1"/>
    <property type="molecule type" value="Genomic_DNA"/>
</dbReference>
<keyword evidence="2" id="KW-1185">Reference proteome</keyword>
<dbReference type="HOGENOM" id="CLU_675998_0_0_11"/>
<evidence type="ECO:0000313" key="2">
    <source>
        <dbReference type="Proteomes" id="UP000000428"/>
    </source>
</evidence>
<reference evidence="1 2" key="2">
    <citation type="journal article" date="2003" name="Nat. Biotechnol.">
        <title>Complete genome sequence and comparative analysis of the industrial microorganism Streptomyces avermitilis.</title>
        <authorList>
            <person name="Ikeda H."/>
            <person name="Ishikawa J."/>
            <person name="Hanamoto A."/>
            <person name="Shinose M."/>
            <person name="Kikuchi H."/>
            <person name="Shiba T."/>
            <person name="Sakaki Y."/>
            <person name="Hattori M."/>
            <person name="Omura S."/>
        </authorList>
    </citation>
    <scope>NUCLEOTIDE SEQUENCE [LARGE SCALE GENOMIC DNA]</scope>
    <source>
        <strain evidence="2">ATCC 31267 / DSM 46492 / JCM 5070 / NBRC 14893 / NCIMB 12804 / NRRL 8165 / MA-4680</strain>
    </source>
</reference>
<dbReference type="AlphaFoldDB" id="Q82YA9"/>
<keyword evidence="1" id="KW-0614">Plasmid</keyword>
<sequence>MTPGRSAQRVGYAAPQTAAARPCSLERHRPTGVHLRAAKELSFTPQPRAPSTRLTARSPYRRADWYGESGPLMRSERISRLAARRQQYTNETYQQARNLLRPGRPPIPDADCDKQRNFEADLFHQLIESNRDFTAYPFGIRRVSPKPDTIELVVESEQRARRLLSWLLPCYEPGGEVHGVLGLRIRQRTVRGVELHLAGQRTSVWLTGPHRDVWKSAENESLEHVADLGWKALWRGPEHWSAEEVAFEHEWNTGEWTRQFRAGAWSASGLLRRLGLFRTLTAADAVTGYKGLGINGYDGSGPVRWCLDIIHRSGIRHRKQHLIEAITDPEFGLPVSRADHLDAIYPPETMENWIRLDDEARTGLIELRFTTCDYEQLQLSTCGPEYQAIAEAVERRISTATQRLGPG</sequence>
<name>Q82YA9_STRAW</name>
<gene>
    <name evidence="1" type="ORF">SAVERM_1p72</name>
</gene>
<proteinExistence type="predicted"/>
<organism evidence="1 2">
    <name type="scientific">Streptomyces avermitilis (strain ATCC 31267 / DSM 46492 / JCM 5070 / NBRC 14893 / NCIMB 12804 / NRRL 8165 / MA-4680)</name>
    <dbReference type="NCBI Taxonomy" id="227882"/>
    <lineage>
        <taxon>Bacteria</taxon>
        <taxon>Bacillati</taxon>
        <taxon>Actinomycetota</taxon>
        <taxon>Actinomycetes</taxon>
        <taxon>Kitasatosporales</taxon>
        <taxon>Streptomycetaceae</taxon>
        <taxon>Streptomyces</taxon>
    </lineage>
</organism>
<accession>Q82YA9</accession>
<reference evidence="2" key="1">
    <citation type="journal article" date="2001" name="Proc. Natl. Acad. Sci. U.S.A.">
        <title>Genome sequence of an industrial microorganism Streptomyces avermitilis: deducing the ability of producing secondary metabolites.</title>
        <authorList>
            <person name="Omura S."/>
            <person name="Ikeda H."/>
            <person name="Ishikawa J."/>
            <person name="Hanamoto A."/>
            <person name="Takahashi C."/>
            <person name="Shinose M."/>
            <person name="Takahashi Y."/>
            <person name="Horikawa H."/>
            <person name="Nakazawa H."/>
            <person name="Osonoe T."/>
            <person name="Kikuchi H."/>
            <person name="Shiba T."/>
            <person name="Sakaki Y."/>
            <person name="Hattori M."/>
        </authorList>
    </citation>
    <scope>NUCLEOTIDE SEQUENCE [LARGE SCALE GENOMIC DNA]</scope>
    <source>
        <strain evidence="2">ATCC 31267 / DSM 46492 / JCM 5070 / NBRC 14893 / NCIMB 12804 / NRRL 8165 / MA-4680</strain>
    </source>
</reference>
<evidence type="ECO:0000313" key="1">
    <source>
        <dbReference type="EMBL" id="BAC75356.1"/>
    </source>
</evidence>
<dbReference type="Proteomes" id="UP000000428">
    <property type="component" value="Plasmid SAP1"/>
</dbReference>
<geneLocation type="plasmid" evidence="1 2">
    <name>SAP1</name>
</geneLocation>